<reference evidence="1" key="5">
    <citation type="submission" date="2019-12" db="EMBL/GenBank/DDBJ databases">
        <authorList>
            <consortium name="NCBI Pathogen Detection Project"/>
        </authorList>
    </citation>
    <scope>NUCLEOTIDE SEQUENCE</scope>
    <source>
        <strain evidence="1">1930</strain>
    </source>
</reference>
<protein>
    <submittedName>
        <fullName evidence="2">Uncharacterized protein</fullName>
    </submittedName>
</protein>
<reference evidence="2 5" key="1">
    <citation type="journal article" date="2017" name="Appl. Environ. Microbiol.">
        <title>Parallel evolution of two clades of a major Atlantic endemic Vibrio parahaemolyticus pathogen lineage by independent acquisition of related pathogenicity islands.</title>
        <authorList>
            <person name="Xu F."/>
            <person name="Gonzalez-Escalona N."/>
            <person name="Drees K.P."/>
            <person name="Sebra R.P."/>
            <person name="Cooper V.S."/>
            <person name="Jones S.H."/>
            <person name="Whistler C.A."/>
        </authorList>
    </citation>
    <scope>NUCLEOTIDE SEQUENCE [LARGE SCALE GENOMIC DNA]</scope>
    <source>
        <strain evidence="2 5">MAVP-3</strain>
    </source>
</reference>
<evidence type="ECO:0000313" key="4">
    <source>
        <dbReference type="EMBL" id="TXN15425.1"/>
    </source>
</evidence>
<name>A0A227BBU7_VIBPH</name>
<proteinExistence type="predicted"/>
<accession>A0A227BBU7</accession>
<evidence type="ECO:0000313" key="7">
    <source>
        <dbReference type="Proteomes" id="UP000464718"/>
    </source>
</evidence>
<dbReference type="AlphaFoldDB" id="A0A227BBU7"/>
<dbReference type="Proteomes" id="UP000214596">
    <property type="component" value="Unassembled WGS sequence"/>
</dbReference>
<dbReference type="EMBL" id="VRMQ01000003">
    <property type="protein sequence ID" value="TXN15425.1"/>
    <property type="molecule type" value="Genomic_DNA"/>
</dbReference>
<reference evidence="4 6" key="4">
    <citation type="submission" date="2019-08" db="EMBL/GenBank/DDBJ databases">
        <title>Emerging of two pre-pandemic pathogenic O4:KUT lineages of Vibrio parahaemolyticus in coastal eastern China.</title>
        <authorList>
            <person name="Yu H."/>
        </authorList>
    </citation>
    <scope>NUCLEOTIDE SEQUENCE [LARGE SCALE GENOMIC DNA]</scope>
    <source>
        <strain evidence="4 6">HZ17-383</strain>
    </source>
</reference>
<evidence type="ECO:0000313" key="3">
    <source>
        <dbReference type="EMBL" id="QHH10079.1"/>
    </source>
</evidence>
<dbReference type="EMBL" id="DACQKT010000001">
    <property type="protein sequence ID" value="HAS6675509.1"/>
    <property type="molecule type" value="Genomic_DNA"/>
</dbReference>
<evidence type="ECO:0000313" key="1">
    <source>
        <dbReference type="EMBL" id="HAS6675509.1"/>
    </source>
</evidence>
<dbReference type="Proteomes" id="UP000464718">
    <property type="component" value="Chromosome i"/>
</dbReference>
<dbReference type="Proteomes" id="UP000856022">
    <property type="component" value="Unassembled WGS sequence"/>
</dbReference>
<sequence>MIFTKIHQISIRSHAHSPYLFDSLTKSGKETQKFKVVREVESIKLTYLSSFYKILTKEAKFRRN</sequence>
<evidence type="ECO:0000313" key="6">
    <source>
        <dbReference type="Proteomes" id="UP000321504"/>
    </source>
</evidence>
<evidence type="ECO:0000313" key="2">
    <source>
        <dbReference type="EMBL" id="OXE31938.1"/>
    </source>
</evidence>
<reference evidence="1" key="2">
    <citation type="journal article" date="2018" name="Genome Biol.">
        <title>SKESA: strategic k-mer extension for scrupulous assemblies.</title>
        <authorList>
            <person name="Souvorov A."/>
            <person name="Agarwala R."/>
            <person name="Lipman D.J."/>
        </authorList>
    </citation>
    <scope>NUCLEOTIDE SEQUENCE</scope>
    <source>
        <strain evidence="1">1930</strain>
    </source>
</reference>
<organism evidence="2 5">
    <name type="scientific">Vibrio parahaemolyticus</name>
    <dbReference type="NCBI Taxonomy" id="670"/>
    <lineage>
        <taxon>Bacteria</taxon>
        <taxon>Pseudomonadati</taxon>
        <taxon>Pseudomonadota</taxon>
        <taxon>Gammaproteobacteria</taxon>
        <taxon>Vibrionales</taxon>
        <taxon>Vibrionaceae</taxon>
        <taxon>Vibrio</taxon>
    </lineage>
</organism>
<reference evidence="3 7" key="3">
    <citation type="submission" date="2018-12" db="EMBL/GenBank/DDBJ databases">
        <title>Genomic insights into the evolutionary origins and pathogenicity of five Vibrio parahaemolyticus strains isolated from the shrimp with acute hepatopancreatic necrosis disease (AHPND).</title>
        <authorList>
            <person name="Yang Q."/>
            <person name="Dong X."/>
            <person name="Xie G."/>
            <person name="Fu S."/>
            <person name="Zou P."/>
            <person name="Sun J."/>
            <person name="Wang Y."/>
            <person name="Huang J."/>
        </authorList>
    </citation>
    <scope>NUCLEOTIDE SEQUENCE [LARGE SCALE GENOMIC DNA]</scope>
    <source>
        <strain evidence="3 7">20160303005-1</strain>
    </source>
</reference>
<dbReference type="EMBL" id="CP034298">
    <property type="protein sequence ID" value="QHH10079.1"/>
    <property type="molecule type" value="Genomic_DNA"/>
</dbReference>
<dbReference type="EMBL" id="NIXT01000905">
    <property type="protein sequence ID" value="OXE31938.1"/>
    <property type="molecule type" value="Genomic_DNA"/>
</dbReference>
<gene>
    <name evidence="2" type="ORF">CA163_15265</name>
    <name evidence="3" type="ORF">EHC69_12300</name>
    <name evidence="4" type="ORF">FVP01_15830</name>
    <name evidence="1" type="ORF">I7278_01670</name>
</gene>
<dbReference type="Proteomes" id="UP000321504">
    <property type="component" value="Unassembled WGS sequence"/>
</dbReference>
<evidence type="ECO:0000313" key="5">
    <source>
        <dbReference type="Proteomes" id="UP000214596"/>
    </source>
</evidence>